<dbReference type="EMBL" id="JACXIY010000014">
    <property type="protein sequence ID" value="MBD2869412.1"/>
    <property type="molecule type" value="Genomic_DNA"/>
</dbReference>
<keyword evidence="2" id="KW-1185">Reference proteome</keyword>
<accession>A0A927CLI3</accession>
<dbReference type="SUPFAM" id="SSF46785">
    <property type="entry name" value="Winged helix' DNA-binding domain"/>
    <property type="match status" value="1"/>
</dbReference>
<dbReference type="RefSeq" id="WP_190861467.1">
    <property type="nucleotide sequence ID" value="NZ_JACXIY010000014.1"/>
</dbReference>
<dbReference type="InterPro" id="IPR000944">
    <property type="entry name" value="Tscrpt_reg_Rrf2"/>
</dbReference>
<organism evidence="1 2">
    <name type="scientific">Paenibacillus arenilitoris</name>
    <dbReference type="NCBI Taxonomy" id="2772299"/>
    <lineage>
        <taxon>Bacteria</taxon>
        <taxon>Bacillati</taxon>
        <taxon>Bacillota</taxon>
        <taxon>Bacilli</taxon>
        <taxon>Bacillales</taxon>
        <taxon>Paenibacillaceae</taxon>
        <taxon>Paenibacillus</taxon>
    </lineage>
</organism>
<reference evidence="1" key="1">
    <citation type="submission" date="2020-09" db="EMBL/GenBank/DDBJ databases">
        <title>A novel bacterium of genus Paenibacillus, isolated from South China Sea.</title>
        <authorList>
            <person name="Huang H."/>
            <person name="Mo K."/>
            <person name="Hu Y."/>
        </authorList>
    </citation>
    <scope>NUCLEOTIDE SEQUENCE</scope>
    <source>
        <strain evidence="1">IB182493</strain>
    </source>
</reference>
<dbReference type="Gene3D" id="1.10.10.10">
    <property type="entry name" value="Winged helix-like DNA-binding domain superfamily/Winged helix DNA-binding domain"/>
    <property type="match status" value="1"/>
</dbReference>
<sequence>MNSEFTVAVHSLVLLAYLPDHMASSETIARNVTTNPTRIRKIMSTLRKSGYVRTKEGIGGGYILSCDPKEVTLAEIYRVLSGGALKPHWCSGNPEEECLVSANIQVVMDHFFYEAELHYEAYLEQNTLQTVLDKIRQCQQKLKTKQA</sequence>
<dbReference type="InterPro" id="IPR036390">
    <property type="entry name" value="WH_DNA-bd_sf"/>
</dbReference>
<dbReference type="Proteomes" id="UP000632125">
    <property type="component" value="Unassembled WGS sequence"/>
</dbReference>
<evidence type="ECO:0000313" key="2">
    <source>
        <dbReference type="Proteomes" id="UP000632125"/>
    </source>
</evidence>
<dbReference type="GO" id="GO:0003700">
    <property type="term" value="F:DNA-binding transcription factor activity"/>
    <property type="evidence" value="ECO:0007669"/>
    <property type="project" value="TreeGrafter"/>
</dbReference>
<dbReference type="PANTHER" id="PTHR33221:SF15">
    <property type="entry name" value="HTH-TYPE TRANSCRIPTIONAL REGULATOR YWGB-RELATED"/>
    <property type="match status" value="1"/>
</dbReference>
<name>A0A927CLI3_9BACL</name>
<protein>
    <submittedName>
        <fullName evidence="1">Rrf2 family transcriptional regulator</fullName>
    </submittedName>
</protein>
<dbReference type="PROSITE" id="PS01332">
    <property type="entry name" value="HTH_RRF2_1"/>
    <property type="match status" value="1"/>
</dbReference>
<dbReference type="InterPro" id="IPR036388">
    <property type="entry name" value="WH-like_DNA-bd_sf"/>
</dbReference>
<dbReference type="AlphaFoldDB" id="A0A927CLI3"/>
<comment type="caution">
    <text evidence="1">The sequence shown here is derived from an EMBL/GenBank/DDBJ whole genome shotgun (WGS) entry which is preliminary data.</text>
</comment>
<dbReference type="InterPro" id="IPR030489">
    <property type="entry name" value="TR_Rrf2-type_CS"/>
</dbReference>
<dbReference type="Pfam" id="PF02082">
    <property type="entry name" value="Rrf2"/>
    <property type="match status" value="1"/>
</dbReference>
<evidence type="ECO:0000313" key="1">
    <source>
        <dbReference type="EMBL" id="MBD2869412.1"/>
    </source>
</evidence>
<gene>
    <name evidence="1" type="ORF">IDH41_12555</name>
</gene>
<dbReference type="PROSITE" id="PS51197">
    <property type="entry name" value="HTH_RRF2_2"/>
    <property type="match status" value="1"/>
</dbReference>
<dbReference type="PANTHER" id="PTHR33221">
    <property type="entry name" value="WINGED HELIX-TURN-HELIX TRANSCRIPTIONAL REGULATOR, RRF2 FAMILY"/>
    <property type="match status" value="1"/>
</dbReference>
<proteinExistence type="predicted"/>
<dbReference type="GO" id="GO:0005829">
    <property type="term" value="C:cytosol"/>
    <property type="evidence" value="ECO:0007669"/>
    <property type="project" value="TreeGrafter"/>
</dbReference>